<dbReference type="PROSITE" id="PS50158">
    <property type="entry name" value="ZF_CCHC"/>
    <property type="match status" value="1"/>
</dbReference>
<dbReference type="Pfam" id="PF00098">
    <property type="entry name" value="zf-CCHC"/>
    <property type="match status" value="1"/>
</dbReference>
<feature type="non-terminal residue" evidence="4">
    <location>
        <position position="59"/>
    </location>
</feature>
<reference evidence="4 5" key="1">
    <citation type="submission" date="2014-04" db="EMBL/GenBank/DDBJ databases">
        <authorList>
            <consortium name="DOE Joint Genome Institute"/>
            <person name="Kuo A."/>
            <person name="Kohler A."/>
            <person name="Costa M.D."/>
            <person name="Nagy L.G."/>
            <person name="Floudas D."/>
            <person name="Copeland A."/>
            <person name="Barry K.W."/>
            <person name="Cichocki N."/>
            <person name="Veneault-Fourrey C."/>
            <person name="LaButti K."/>
            <person name="Lindquist E.A."/>
            <person name="Lipzen A."/>
            <person name="Lundell T."/>
            <person name="Morin E."/>
            <person name="Murat C."/>
            <person name="Sun H."/>
            <person name="Tunlid A."/>
            <person name="Henrissat B."/>
            <person name="Grigoriev I.V."/>
            <person name="Hibbett D.S."/>
            <person name="Martin F."/>
            <person name="Nordberg H.P."/>
            <person name="Cantor M.N."/>
            <person name="Hua S.X."/>
        </authorList>
    </citation>
    <scope>NUCLEOTIDE SEQUENCE [LARGE SCALE GENOMIC DNA]</scope>
    <source>
        <strain evidence="4 5">Marx 270</strain>
    </source>
</reference>
<dbReference type="HOGENOM" id="CLU_208800_0_0_1"/>
<dbReference type="InParanoid" id="A0A0C3KUB6"/>
<keyword evidence="5" id="KW-1185">Reference proteome</keyword>
<protein>
    <recommendedName>
        <fullName evidence="3">CCHC-type domain-containing protein</fullName>
    </recommendedName>
</protein>
<evidence type="ECO:0000313" key="5">
    <source>
        <dbReference type="Proteomes" id="UP000054217"/>
    </source>
</evidence>
<dbReference type="SUPFAM" id="SSF57756">
    <property type="entry name" value="Retrovirus zinc finger-like domains"/>
    <property type="match status" value="1"/>
</dbReference>
<feature type="domain" description="CCHC-type" evidence="3">
    <location>
        <begin position="36"/>
        <end position="50"/>
    </location>
</feature>
<dbReference type="Proteomes" id="UP000054217">
    <property type="component" value="Unassembled WGS sequence"/>
</dbReference>
<evidence type="ECO:0000256" key="1">
    <source>
        <dbReference type="ARBA" id="ARBA00022664"/>
    </source>
</evidence>
<dbReference type="AlphaFoldDB" id="A0A0C3KUB6"/>
<gene>
    <name evidence="4" type="ORF">M404DRAFT_61896</name>
</gene>
<dbReference type="GO" id="GO:0008270">
    <property type="term" value="F:zinc ion binding"/>
    <property type="evidence" value="ECO:0007669"/>
    <property type="project" value="UniProtKB-KW"/>
</dbReference>
<evidence type="ECO:0000256" key="2">
    <source>
        <dbReference type="PROSITE-ProRule" id="PRU00047"/>
    </source>
</evidence>
<accession>A0A0C3KUB6</accession>
<dbReference type="Gene3D" id="4.10.60.10">
    <property type="entry name" value="Zinc finger, CCHC-type"/>
    <property type="match status" value="1"/>
</dbReference>
<dbReference type="GO" id="GO:0003676">
    <property type="term" value="F:nucleic acid binding"/>
    <property type="evidence" value="ECO:0007669"/>
    <property type="project" value="InterPro"/>
</dbReference>
<name>A0A0C3KUB6_PISTI</name>
<dbReference type="OrthoDB" id="3260975at2759"/>
<feature type="non-terminal residue" evidence="4">
    <location>
        <position position="1"/>
    </location>
</feature>
<proteinExistence type="predicted"/>
<dbReference type="InterPro" id="IPR001878">
    <property type="entry name" value="Znf_CCHC"/>
</dbReference>
<keyword evidence="2" id="KW-0862">Zinc</keyword>
<organism evidence="4 5">
    <name type="scientific">Pisolithus tinctorius Marx 270</name>
    <dbReference type="NCBI Taxonomy" id="870435"/>
    <lineage>
        <taxon>Eukaryota</taxon>
        <taxon>Fungi</taxon>
        <taxon>Dikarya</taxon>
        <taxon>Basidiomycota</taxon>
        <taxon>Agaricomycotina</taxon>
        <taxon>Agaricomycetes</taxon>
        <taxon>Agaricomycetidae</taxon>
        <taxon>Boletales</taxon>
        <taxon>Sclerodermatineae</taxon>
        <taxon>Pisolithaceae</taxon>
        <taxon>Pisolithus</taxon>
    </lineage>
</organism>
<dbReference type="SMART" id="SM00343">
    <property type="entry name" value="ZnF_C2HC"/>
    <property type="match status" value="1"/>
</dbReference>
<reference evidence="5" key="2">
    <citation type="submission" date="2015-01" db="EMBL/GenBank/DDBJ databases">
        <title>Evolutionary Origins and Diversification of the Mycorrhizal Mutualists.</title>
        <authorList>
            <consortium name="DOE Joint Genome Institute"/>
            <consortium name="Mycorrhizal Genomics Consortium"/>
            <person name="Kohler A."/>
            <person name="Kuo A."/>
            <person name="Nagy L.G."/>
            <person name="Floudas D."/>
            <person name="Copeland A."/>
            <person name="Barry K.W."/>
            <person name="Cichocki N."/>
            <person name="Veneault-Fourrey C."/>
            <person name="LaButti K."/>
            <person name="Lindquist E.A."/>
            <person name="Lipzen A."/>
            <person name="Lundell T."/>
            <person name="Morin E."/>
            <person name="Murat C."/>
            <person name="Riley R."/>
            <person name="Ohm R."/>
            <person name="Sun H."/>
            <person name="Tunlid A."/>
            <person name="Henrissat B."/>
            <person name="Grigoriev I.V."/>
            <person name="Hibbett D.S."/>
            <person name="Martin F."/>
        </authorList>
    </citation>
    <scope>NUCLEOTIDE SEQUENCE [LARGE SCALE GENOMIC DNA]</scope>
    <source>
        <strain evidence="5">Marx 270</strain>
    </source>
</reference>
<keyword evidence="2" id="KW-0863">Zinc-finger</keyword>
<dbReference type="InterPro" id="IPR036875">
    <property type="entry name" value="Znf_CCHC_sf"/>
</dbReference>
<evidence type="ECO:0000313" key="4">
    <source>
        <dbReference type="EMBL" id="KIO13192.1"/>
    </source>
</evidence>
<sequence length="59" mass="6403">AQLTVWTAKHGETSQITEHTPYLLKPGTAMVCSGECFRCGTHGHRSRDCPASEGDSSRL</sequence>
<dbReference type="GO" id="GO:0006397">
    <property type="term" value="P:mRNA processing"/>
    <property type="evidence" value="ECO:0007669"/>
    <property type="project" value="UniProtKB-KW"/>
</dbReference>
<keyword evidence="1" id="KW-0507">mRNA processing</keyword>
<keyword evidence="2" id="KW-0479">Metal-binding</keyword>
<dbReference type="EMBL" id="KN831946">
    <property type="protein sequence ID" value="KIO13192.1"/>
    <property type="molecule type" value="Genomic_DNA"/>
</dbReference>
<evidence type="ECO:0000259" key="3">
    <source>
        <dbReference type="PROSITE" id="PS50158"/>
    </source>
</evidence>